<evidence type="ECO:0000313" key="2">
    <source>
        <dbReference type="Proteomes" id="UP000887013"/>
    </source>
</evidence>
<sequence length="77" mass="9175">MTSAMEKHLFNLKFAAKEMERNSKRCEKEEKAEKVKLKKVMFFHLYEFQKLVAVKFVKCLYKILSKETISTKLVDVL</sequence>
<accession>A0A8X6TM14</accession>
<name>A0A8X6TM14_NEPPI</name>
<dbReference type="EMBL" id="BMAW01059734">
    <property type="protein sequence ID" value="GFT22522.1"/>
    <property type="molecule type" value="Genomic_DNA"/>
</dbReference>
<reference evidence="1" key="1">
    <citation type="submission" date="2020-08" db="EMBL/GenBank/DDBJ databases">
        <title>Multicomponent nature underlies the extraordinary mechanical properties of spider dragline silk.</title>
        <authorList>
            <person name="Kono N."/>
            <person name="Nakamura H."/>
            <person name="Mori M."/>
            <person name="Yoshida Y."/>
            <person name="Ohtoshi R."/>
            <person name="Malay A.D."/>
            <person name="Moran D.A.P."/>
            <person name="Tomita M."/>
            <person name="Numata K."/>
            <person name="Arakawa K."/>
        </authorList>
    </citation>
    <scope>NUCLEOTIDE SEQUENCE</scope>
</reference>
<comment type="caution">
    <text evidence="1">The sequence shown here is derived from an EMBL/GenBank/DDBJ whole genome shotgun (WGS) entry which is preliminary data.</text>
</comment>
<evidence type="ECO:0000313" key="1">
    <source>
        <dbReference type="EMBL" id="GFT22522.1"/>
    </source>
</evidence>
<organism evidence="1 2">
    <name type="scientific">Nephila pilipes</name>
    <name type="common">Giant wood spider</name>
    <name type="synonym">Nephila maculata</name>
    <dbReference type="NCBI Taxonomy" id="299642"/>
    <lineage>
        <taxon>Eukaryota</taxon>
        <taxon>Metazoa</taxon>
        <taxon>Ecdysozoa</taxon>
        <taxon>Arthropoda</taxon>
        <taxon>Chelicerata</taxon>
        <taxon>Arachnida</taxon>
        <taxon>Araneae</taxon>
        <taxon>Araneomorphae</taxon>
        <taxon>Entelegynae</taxon>
        <taxon>Araneoidea</taxon>
        <taxon>Nephilidae</taxon>
        <taxon>Nephila</taxon>
    </lineage>
</organism>
<keyword evidence="2" id="KW-1185">Reference proteome</keyword>
<dbReference type="AlphaFoldDB" id="A0A8X6TM14"/>
<gene>
    <name evidence="1" type="ORF">NPIL_175031</name>
</gene>
<dbReference type="Proteomes" id="UP000887013">
    <property type="component" value="Unassembled WGS sequence"/>
</dbReference>
<proteinExistence type="predicted"/>
<protein>
    <submittedName>
        <fullName evidence="1">Uncharacterized protein</fullName>
    </submittedName>
</protein>